<evidence type="ECO:0000256" key="2">
    <source>
        <dbReference type="ARBA" id="ARBA00022801"/>
    </source>
</evidence>
<evidence type="ECO:0000259" key="3">
    <source>
        <dbReference type="Pfam" id="PF00857"/>
    </source>
</evidence>
<dbReference type="InterPro" id="IPR036380">
    <property type="entry name" value="Isochorismatase-like_sf"/>
</dbReference>
<dbReference type="GO" id="GO:0016787">
    <property type="term" value="F:hydrolase activity"/>
    <property type="evidence" value="ECO:0007669"/>
    <property type="project" value="UniProtKB-KW"/>
</dbReference>
<dbReference type="Pfam" id="PF00857">
    <property type="entry name" value="Isochorismatase"/>
    <property type="match status" value="1"/>
</dbReference>
<dbReference type="CDD" id="cd00431">
    <property type="entry name" value="cysteine_hydrolases"/>
    <property type="match status" value="1"/>
</dbReference>
<protein>
    <recommendedName>
        <fullName evidence="3">Isochorismatase-like domain-containing protein</fullName>
    </recommendedName>
</protein>
<dbReference type="Gene3D" id="3.40.50.850">
    <property type="entry name" value="Isochorismatase-like"/>
    <property type="match status" value="1"/>
</dbReference>
<dbReference type="InterPro" id="IPR050272">
    <property type="entry name" value="Isochorismatase-like_hydrls"/>
</dbReference>
<evidence type="ECO:0000313" key="4">
    <source>
        <dbReference type="EMBL" id="CAJ1953883.1"/>
    </source>
</evidence>
<accession>A0AAD2JIM7</accession>
<dbReference type="PANTHER" id="PTHR43540:SF9">
    <property type="entry name" value="FAMILY HYDROLASE, PUTATIVE (AFU_ORTHOLOGUE AFUA_2G08700)-RELATED"/>
    <property type="match status" value="1"/>
</dbReference>
<dbReference type="InterPro" id="IPR000868">
    <property type="entry name" value="Isochorismatase-like_dom"/>
</dbReference>
<keyword evidence="5" id="KW-1185">Reference proteome</keyword>
<comment type="similarity">
    <text evidence="1">Belongs to the isochorismatase family.</text>
</comment>
<name>A0AAD2JIM7_9STRA</name>
<organism evidence="4 5">
    <name type="scientific">Cylindrotheca closterium</name>
    <dbReference type="NCBI Taxonomy" id="2856"/>
    <lineage>
        <taxon>Eukaryota</taxon>
        <taxon>Sar</taxon>
        <taxon>Stramenopiles</taxon>
        <taxon>Ochrophyta</taxon>
        <taxon>Bacillariophyta</taxon>
        <taxon>Bacillariophyceae</taxon>
        <taxon>Bacillariophycidae</taxon>
        <taxon>Bacillariales</taxon>
        <taxon>Bacillariaceae</taxon>
        <taxon>Cylindrotheca</taxon>
    </lineage>
</organism>
<gene>
    <name evidence="4" type="ORF">CYCCA115_LOCUS14480</name>
</gene>
<keyword evidence="2" id="KW-0378">Hydrolase</keyword>
<dbReference type="AlphaFoldDB" id="A0AAD2JIM7"/>
<dbReference type="EMBL" id="CAKOGP040001847">
    <property type="protein sequence ID" value="CAJ1953883.1"/>
    <property type="molecule type" value="Genomic_DNA"/>
</dbReference>
<evidence type="ECO:0000256" key="1">
    <source>
        <dbReference type="ARBA" id="ARBA00006336"/>
    </source>
</evidence>
<feature type="domain" description="Isochorismatase-like" evidence="3">
    <location>
        <begin position="21"/>
        <end position="207"/>
    </location>
</feature>
<dbReference type="SUPFAM" id="SSF52499">
    <property type="entry name" value="Isochorismatase-like hydrolases"/>
    <property type="match status" value="1"/>
</dbReference>
<comment type="caution">
    <text evidence="4">The sequence shown here is derived from an EMBL/GenBank/DDBJ whole genome shotgun (WGS) entry which is preliminary data.</text>
</comment>
<dbReference type="PANTHER" id="PTHR43540">
    <property type="entry name" value="PEROXYUREIDOACRYLATE/UREIDOACRYLATE AMIDOHYDROLASE-RELATED"/>
    <property type="match status" value="1"/>
</dbReference>
<sequence length="223" mass="24175">MTSTVTIPAKPGPVSFDLTKTALIIIDMQKDFLEKGGFGESLGNDVGKLFKAVAPCKAVLDACRNQDDVLIIHTREGHRPQEVCISKHKLSQTNNCIGKAGAFGRILIRGEKGHDIIPQVYPLESEVVLDKPGKGSFFATDLELILRAQNIENLIVCGVTTEVCVHTTVREANDRGFHCLVIEDACASYIDEFHAAAIKMVWAQGGIFGNVASSEELIKALQA</sequence>
<proteinExistence type="inferred from homology"/>
<reference evidence="4" key="1">
    <citation type="submission" date="2023-08" db="EMBL/GenBank/DDBJ databases">
        <authorList>
            <person name="Audoor S."/>
            <person name="Bilcke G."/>
        </authorList>
    </citation>
    <scope>NUCLEOTIDE SEQUENCE</scope>
</reference>
<evidence type="ECO:0000313" key="5">
    <source>
        <dbReference type="Proteomes" id="UP001295423"/>
    </source>
</evidence>
<dbReference type="Proteomes" id="UP001295423">
    <property type="component" value="Unassembled WGS sequence"/>
</dbReference>